<evidence type="ECO:0000313" key="5">
    <source>
        <dbReference type="EMBL" id="RGM91443.1"/>
    </source>
</evidence>
<keyword evidence="1" id="KW-0677">Repeat</keyword>
<name>A0A3E4Z8U2_9BACT</name>
<dbReference type="EMBL" id="QSTW01000008">
    <property type="protein sequence ID" value="RGM91443.1"/>
    <property type="molecule type" value="Genomic_DNA"/>
</dbReference>
<evidence type="ECO:0000259" key="4">
    <source>
        <dbReference type="Pfam" id="PF25023"/>
    </source>
</evidence>
<gene>
    <name evidence="5" type="ORF">DXB87_08025</name>
</gene>
<proteinExistence type="predicted"/>
<dbReference type="NCBIfam" id="TIGR03696">
    <property type="entry name" value="Rhs_assc_core"/>
    <property type="match status" value="1"/>
</dbReference>
<dbReference type="InterPro" id="IPR050708">
    <property type="entry name" value="T6SS_VgrG/RHS"/>
</dbReference>
<dbReference type="Pfam" id="PF25023">
    <property type="entry name" value="TEN_YD-shell"/>
    <property type="match status" value="1"/>
</dbReference>
<dbReference type="PANTHER" id="PTHR32305">
    <property type="match status" value="1"/>
</dbReference>
<feature type="compositionally biased region" description="Basic and acidic residues" evidence="2">
    <location>
        <begin position="224"/>
        <end position="236"/>
    </location>
</feature>
<feature type="domain" description="Teneurin-like YD-shell" evidence="4">
    <location>
        <begin position="2"/>
        <end position="99"/>
    </location>
</feature>
<dbReference type="AlphaFoldDB" id="A0A3E4Z8U2"/>
<dbReference type="InterPro" id="IPR022385">
    <property type="entry name" value="Rhs_assc_core"/>
</dbReference>
<protein>
    <submittedName>
        <fullName evidence="5">Uncharacterized protein</fullName>
    </submittedName>
</protein>
<dbReference type="Gene3D" id="2.180.10.10">
    <property type="entry name" value="RHS repeat-associated core"/>
    <property type="match status" value="1"/>
</dbReference>
<evidence type="ECO:0000256" key="1">
    <source>
        <dbReference type="ARBA" id="ARBA00022737"/>
    </source>
</evidence>
<sequence>MQFYYHPDHLGSSSYITNLDGEVVQHIEYVPFGEVFIEERNSIWNTPYLFNAKEFDEETGPYYYGARYYDPRLSLWISTDAKQEENLNVSTYIYTFNNPIKYQDPDGNLPIETIWDATNLSLGVNSFIGNIKKGSLGAALVDGVGIIADAAATALPYIPGGASSAIKAYRAGKTASKTTLKAGSKAPSKIMDAASKEFPSRRAAFRQAKRDAGIPTSKNFSTHVKGDAAKSGDSGRRGIEYTFDTEGAYGSQFNRYIQDHFEGHVYKDGSFDNTPHFNIHQKPGTPRLKNETKHYPYTTKKQRK</sequence>
<evidence type="ECO:0000256" key="2">
    <source>
        <dbReference type="SAM" id="MobiDB-lite"/>
    </source>
</evidence>
<evidence type="ECO:0000313" key="6">
    <source>
        <dbReference type="Proteomes" id="UP000260814"/>
    </source>
</evidence>
<reference evidence="5 6" key="1">
    <citation type="submission" date="2018-08" db="EMBL/GenBank/DDBJ databases">
        <title>A genome reference for cultivated species of the human gut microbiota.</title>
        <authorList>
            <person name="Zou Y."/>
            <person name="Xue W."/>
            <person name="Luo G."/>
        </authorList>
    </citation>
    <scope>NUCLEOTIDE SEQUENCE [LARGE SCALE GENOMIC DNA]</scope>
    <source>
        <strain evidence="5 6">OM06-2</strain>
    </source>
</reference>
<dbReference type="InterPro" id="IPR056823">
    <property type="entry name" value="TEN-like_YD-shell"/>
</dbReference>
<comment type="caution">
    <text evidence="5">The sequence shown here is derived from an EMBL/GenBank/DDBJ whole genome shotgun (WGS) entry which is preliminary data.</text>
</comment>
<organism evidence="5 6">
    <name type="scientific">Phocaeicola plebeius</name>
    <dbReference type="NCBI Taxonomy" id="310297"/>
    <lineage>
        <taxon>Bacteria</taxon>
        <taxon>Pseudomonadati</taxon>
        <taxon>Bacteroidota</taxon>
        <taxon>Bacteroidia</taxon>
        <taxon>Bacteroidales</taxon>
        <taxon>Bacteroidaceae</taxon>
        <taxon>Phocaeicola</taxon>
    </lineage>
</organism>
<accession>A0A3E4Z8U2</accession>
<dbReference type="Pfam" id="PF15657">
    <property type="entry name" value="Tox-HNH-EHHH"/>
    <property type="match status" value="1"/>
</dbReference>
<feature type="domain" description="HNH/Endo VII superfamily nuclease toxins" evidence="3">
    <location>
        <begin position="235"/>
        <end position="297"/>
    </location>
</feature>
<feature type="region of interest" description="Disordered" evidence="2">
    <location>
        <begin position="214"/>
        <end position="236"/>
    </location>
</feature>
<dbReference type="PANTHER" id="PTHR32305:SF15">
    <property type="entry name" value="PROTEIN RHSA-RELATED"/>
    <property type="match status" value="1"/>
</dbReference>
<evidence type="ECO:0000259" key="3">
    <source>
        <dbReference type="Pfam" id="PF15657"/>
    </source>
</evidence>
<feature type="region of interest" description="Disordered" evidence="2">
    <location>
        <begin position="272"/>
        <end position="304"/>
    </location>
</feature>
<dbReference type="Proteomes" id="UP000260814">
    <property type="component" value="Unassembled WGS sequence"/>
</dbReference>
<dbReference type="InterPro" id="IPR028048">
    <property type="entry name" value="Tox-HNH-EHHH"/>
</dbReference>